<reference evidence="5" key="1">
    <citation type="journal article" date="2011" name="Nature">
        <title>A high-resolution map of human evolutionary constraint using 29 mammals.</title>
        <authorList>
            <person name="Lindblad-Toh K."/>
            <person name="Garber M."/>
            <person name="Zuk O."/>
            <person name="Lin M.F."/>
            <person name="Parker B.J."/>
            <person name="Washietl S."/>
            <person name="Kheradpour P."/>
            <person name="Ernst J."/>
            <person name="Jordan G."/>
            <person name="Mauceli E."/>
            <person name="Ward L.D."/>
            <person name="Lowe C.B."/>
            <person name="Holloway A.K."/>
            <person name="Clamp M."/>
            <person name="Gnerre S."/>
            <person name="Alfoldi J."/>
            <person name="Beal K."/>
            <person name="Chang J."/>
            <person name="Clawson H."/>
            <person name="Cuff J."/>
            <person name="Di Palma F."/>
            <person name="Fitzgerald S."/>
            <person name="Flicek P."/>
            <person name="Guttman M."/>
            <person name="Hubisz M.J."/>
            <person name="Jaffe D.B."/>
            <person name="Jungreis I."/>
            <person name="Kent W.J."/>
            <person name="Kostka D."/>
            <person name="Lara M."/>
            <person name="Martins A.L."/>
            <person name="Massingham T."/>
            <person name="Moltke I."/>
            <person name="Raney B.J."/>
            <person name="Rasmussen M.D."/>
            <person name="Robinson J."/>
            <person name="Stark A."/>
            <person name="Vilella A.J."/>
            <person name="Wen J."/>
            <person name="Xie X."/>
            <person name="Zody M.C."/>
            <person name="Baldwin J."/>
            <person name="Bloom T."/>
            <person name="Chin C.W."/>
            <person name="Heiman D."/>
            <person name="Nicol R."/>
            <person name="Nusbaum C."/>
            <person name="Young S."/>
            <person name="Wilkinson J."/>
            <person name="Worley K.C."/>
            <person name="Kovar C.L."/>
            <person name="Muzny D.M."/>
            <person name="Gibbs R.A."/>
            <person name="Cree A."/>
            <person name="Dihn H.H."/>
            <person name="Fowler G."/>
            <person name="Jhangiani S."/>
            <person name="Joshi V."/>
            <person name="Lee S."/>
            <person name="Lewis L.R."/>
            <person name="Nazareth L.V."/>
            <person name="Okwuonu G."/>
            <person name="Santibanez J."/>
            <person name="Warren W.C."/>
            <person name="Mardis E.R."/>
            <person name="Weinstock G.M."/>
            <person name="Wilson R.K."/>
            <person name="Delehaunty K."/>
            <person name="Dooling D."/>
            <person name="Fronik C."/>
            <person name="Fulton L."/>
            <person name="Fulton B."/>
            <person name="Graves T."/>
            <person name="Minx P."/>
            <person name="Sodergren E."/>
            <person name="Birney E."/>
            <person name="Margulies E.H."/>
            <person name="Herrero J."/>
            <person name="Green E.D."/>
            <person name="Haussler D."/>
            <person name="Siepel A."/>
            <person name="Goldman N."/>
            <person name="Pollard K.S."/>
            <person name="Pedersen J.S."/>
            <person name="Lander E.S."/>
            <person name="Kellis M."/>
        </authorList>
    </citation>
    <scope>NUCLEOTIDE SEQUENCE [LARGE SCALE GENOMIC DNA]</scope>
    <source>
        <strain evidence="5">2N</strain>
    </source>
</reference>
<dbReference type="Pfam" id="PF12874">
    <property type="entry name" value="zf-met"/>
    <property type="match status" value="3"/>
</dbReference>
<dbReference type="EMBL" id="AAKN02029034">
    <property type="status" value="NOT_ANNOTATED_CDS"/>
    <property type="molecule type" value="Genomic_DNA"/>
</dbReference>
<protein>
    <submittedName>
        <fullName evidence="4">Zinc finger matrin-type 1</fullName>
    </submittedName>
</protein>
<proteinExistence type="predicted"/>
<dbReference type="Proteomes" id="UP000005447">
    <property type="component" value="Unassembled WGS sequence"/>
</dbReference>
<dbReference type="HOGENOM" id="CLU_032533_1_0_1"/>
<evidence type="ECO:0000256" key="2">
    <source>
        <dbReference type="SAM" id="MobiDB-lite"/>
    </source>
</evidence>
<dbReference type="GeneTree" id="ENSGT00940000161244"/>
<feature type="region of interest" description="Disordered" evidence="2">
    <location>
        <begin position="503"/>
        <end position="605"/>
    </location>
</feature>
<evidence type="ECO:0000256" key="1">
    <source>
        <dbReference type="ARBA" id="ARBA00004123"/>
    </source>
</evidence>
<feature type="compositionally biased region" description="Polar residues" evidence="2">
    <location>
        <begin position="434"/>
        <end position="446"/>
    </location>
</feature>
<dbReference type="FunCoup" id="H0UU84">
    <property type="interactions" value="14"/>
</dbReference>
<dbReference type="Gene3D" id="3.30.160.60">
    <property type="entry name" value="Classic Zinc Finger"/>
    <property type="match status" value="2"/>
</dbReference>
<organism evidence="4 5">
    <name type="scientific">Cavia porcellus</name>
    <name type="common">Guinea pig</name>
    <dbReference type="NCBI Taxonomy" id="10141"/>
    <lineage>
        <taxon>Eukaryota</taxon>
        <taxon>Metazoa</taxon>
        <taxon>Chordata</taxon>
        <taxon>Craniata</taxon>
        <taxon>Vertebrata</taxon>
        <taxon>Euteleostomi</taxon>
        <taxon>Mammalia</taxon>
        <taxon>Eutheria</taxon>
        <taxon>Euarchontoglires</taxon>
        <taxon>Glires</taxon>
        <taxon>Rodentia</taxon>
        <taxon>Hystricomorpha</taxon>
        <taxon>Caviidae</taxon>
        <taxon>Cavia</taxon>
    </lineage>
</organism>
<dbReference type="PROSITE" id="PS00028">
    <property type="entry name" value="ZINC_FINGER_C2H2_1"/>
    <property type="match status" value="1"/>
</dbReference>
<reference evidence="4" key="2">
    <citation type="submission" date="2025-08" db="UniProtKB">
        <authorList>
            <consortium name="Ensembl"/>
        </authorList>
    </citation>
    <scope>IDENTIFICATION</scope>
    <source>
        <strain evidence="4">2N</strain>
    </source>
</reference>
<dbReference type="InParanoid" id="H0UU84"/>
<feature type="compositionally biased region" description="Basic and acidic residues" evidence="2">
    <location>
        <begin position="545"/>
        <end position="568"/>
    </location>
</feature>
<dbReference type="SUPFAM" id="SSF57667">
    <property type="entry name" value="beta-beta-alpha zinc fingers"/>
    <property type="match status" value="3"/>
</dbReference>
<keyword evidence="5" id="KW-1185">Reference proteome</keyword>
<feature type="domain" description="C2H2-type" evidence="3">
    <location>
        <begin position="160"/>
        <end position="182"/>
    </location>
</feature>
<evidence type="ECO:0000313" key="5">
    <source>
        <dbReference type="Proteomes" id="UP000005447"/>
    </source>
</evidence>
<dbReference type="eggNOG" id="ENOG502S5D7">
    <property type="taxonomic scope" value="Eukaryota"/>
</dbReference>
<dbReference type="Ensembl" id="ENSCPOT00000000586.3">
    <property type="protein sequence ID" value="ENSCPOP00000000510.3"/>
    <property type="gene ID" value="ENSCPOG00000000581.4"/>
</dbReference>
<dbReference type="InterPro" id="IPR003604">
    <property type="entry name" value="Matrin/U1-like-C_Znf_C2H2"/>
</dbReference>
<reference evidence="4" key="3">
    <citation type="submission" date="2025-09" db="UniProtKB">
        <authorList>
            <consortium name="Ensembl"/>
        </authorList>
    </citation>
    <scope>IDENTIFICATION</scope>
    <source>
        <strain evidence="4">2N</strain>
    </source>
</reference>
<dbReference type="PANTHER" id="PTHR46742:SF2">
    <property type="entry name" value="ZINC FINGER MATRIN-TYPE PROTEIN 1"/>
    <property type="match status" value="1"/>
</dbReference>
<comment type="subcellular location">
    <subcellularLocation>
        <location evidence="1">Nucleus</location>
    </subcellularLocation>
</comment>
<dbReference type="GO" id="GO:0008270">
    <property type="term" value="F:zinc ion binding"/>
    <property type="evidence" value="ECO:0007669"/>
    <property type="project" value="InterPro"/>
</dbReference>
<dbReference type="GO" id="GO:0005634">
    <property type="term" value="C:nucleus"/>
    <property type="evidence" value="ECO:0007669"/>
    <property type="project" value="UniProtKB-SubCell"/>
</dbReference>
<feature type="compositionally biased region" description="Basic residues" evidence="2">
    <location>
        <begin position="517"/>
        <end position="531"/>
    </location>
</feature>
<dbReference type="SMART" id="SM00451">
    <property type="entry name" value="ZnF_U1"/>
    <property type="match status" value="3"/>
</dbReference>
<feature type="compositionally biased region" description="Polar residues" evidence="2">
    <location>
        <begin position="504"/>
        <end position="516"/>
    </location>
</feature>
<evidence type="ECO:0000259" key="3">
    <source>
        <dbReference type="PROSITE" id="PS00028"/>
    </source>
</evidence>
<dbReference type="GO" id="GO:0003676">
    <property type="term" value="F:nucleic acid binding"/>
    <property type="evidence" value="ECO:0007669"/>
    <property type="project" value="InterPro"/>
</dbReference>
<dbReference type="InterPro" id="IPR036236">
    <property type="entry name" value="Znf_C2H2_sf"/>
</dbReference>
<dbReference type="Bgee" id="ENSCPOG00000000581">
    <property type="expression patterns" value="Expressed in testis and 1 other cell type or tissue"/>
</dbReference>
<dbReference type="OMA" id="DSISYWQ"/>
<sequence length="619" mass="73311">YLNLGAGDLAQRHKNLPCNEEKMPEHFTDNFCQICGVVLRFKSQRIAHYKSKKHAQNVRFYFQMNREQKEVPNKRKMHVRNLKVCSLGIRNRNKFCDLCNMTFNSPVVAHSHYVGKVHAKKLKQLSKKYYQVSPRPFQPKTGKVPLPLYFQAFNRRTYICYTCRITFTSLDMFWMHMKGSQHQLNESIAINLVKYSKMQGNYQDEYANYIKVQKYRDLESKIYSRKMEENTSEAHRGVVDSRFRHKIFEHRLPFDTCQSYQGLYNNSQAVENQLPHCLPPHSERTYDSFQDELENYIKVQKARGLDPQTCFRRMKENSVDHGYRKMLYSGYSQKICEQNFPSETLHRHPQLYYSSLKEGPLPHWLPAHSNTYNSFQDELDDYINVQKYTRLEPKPCFRKIVNSSAITHRYGEMSDSRPRHKMFEQRLPAETFQTYTEPNSSSQKGENQLPHCLPDHDSKQTFNSVSCQLTRGNFPDKEVPLSFSHQENNSHTYSTECEVDKHISSGNHASDPQASCKQRHQKRHRHAKKGKERPQKEKSKHKNKKSYEATELEKDKTVHQSKRKEDKVSVSSRKLKHRKKKKSHDVTSEKERKHRKEKKKPVEERTVEEILWDESILGF</sequence>
<feature type="compositionally biased region" description="Basic residues" evidence="2">
    <location>
        <begin position="573"/>
        <end position="583"/>
    </location>
</feature>
<dbReference type="VEuPathDB" id="HostDB:ENSCPOG00000000581"/>
<dbReference type="AlphaFoldDB" id="H0UU84"/>
<name>H0UU84_CAVPO</name>
<feature type="region of interest" description="Disordered" evidence="2">
    <location>
        <begin position="434"/>
        <end position="457"/>
    </location>
</feature>
<evidence type="ECO:0000313" key="4">
    <source>
        <dbReference type="Ensembl" id="ENSCPOP00000000510.3"/>
    </source>
</evidence>
<dbReference type="PANTHER" id="PTHR46742">
    <property type="entry name" value="LYSINE-RICH COILED-COIL PROTEIN 1"/>
    <property type="match status" value="1"/>
</dbReference>
<dbReference type="STRING" id="10141.ENSCPOP00000000510"/>
<dbReference type="InterPro" id="IPR013087">
    <property type="entry name" value="Znf_C2H2_type"/>
</dbReference>
<gene>
    <name evidence="4" type="primary">ZMAT1</name>
</gene>
<accession>H0UU84</accession>
<dbReference type="SMART" id="SM00355">
    <property type="entry name" value="ZnF_C2H2"/>
    <property type="match status" value="3"/>
</dbReference>